<evidence type="ECO:0000313" key="1">
    <source>
        <dbReference type="EMBL" id="CVI57273.1"/>
    </source>
</evidence>
<protein>
    <submittedName>
        <fullName evidence="1">Uncharacterized protein</fullName>
    </submittedName>
</protein>
<dbReference type="EMBL" id="FCNP01000027">
    <property type="protein sequence ID" value="CVI57273.1"/>
    <property type="molecule type" value="Genomic_DNA"/>
</dbReference>
<gene>
    <name evidence="1" type="ORF">AGR7A_Cc70006</name>
</gene>
<accession>A0A1S7TRR8</accession>
<dbReference type="AlphaFoldDB" id="A0A1S7TRR8"/>
<proteinExistence type="predicted"/>
<evidence type="ECO:0000313" key="2">
    <source>
        <dbReference type="Proteomes" id="UP000192140"/>
    </source>
</evidence>
<name>A0A1S7TRR8_9HYPH</name>
<organism evidence="1 2">
    <name type="scientific">Agrobacterium deltaense NCPPB 1641</name>
    <dbReference type="NCBI Taxonomy" id="1183425"/>
    <lineage>
        <taxon>Bacteria</taxon>
        <taxon>Pseudomonadati</taxon>
        <taxon>Pseudomonadota</taxon>
        <taxon>Alphaproteobacteria</taxon>
        <taxon>Hyphomicrobiales</taxon>
        <taxon>Rhizobiaceae</taxon>
        <taxon>Rhizobium/Agrobacterium group</taxon>
        <taxon>Agrobacterium</taxon>
    </lineage>
</organism>
<keyword evidence="2" id="KW-1185">Reference proteome</keyword>
<dbReference type="Proteomes" id="UP000192140">
    <property type="component" value="Unassembled WGS sequence"/>
</dbReference>
<sequence length="103" mass="11356">MALRKTEGSLDRAMETVTARQRRMVGNLLHAEIDHARRLHRLTGIGIAPQPRGGRLRQGVIGGRREMNGVSHALSPRRKSGQTGLVAGQQISDLRDRLTTWAA</sequence>
<reference evidence="1" key="1">
    <citation type="submission" date="2016-01" db="EMBL/GenBank/DDBJ databases">
        <authorList>
            <person name="Regsiter A."/>
            <person name="william w."/>
        </authorList>
    </citation>
    <scope>NUCLEOTIDE SEQUENCE</scope>
    <source>
        <strain evidence="1">NCPPB 1641</strain>
    </source>
</reference>
<comment type="caution">
    <text evidence="1">The sequence shown here is derived from an EMBL/GenBank/DDBJ whole genome shotgun (WGS) entry which is preliminary data.</text>
</comment>